<dbReference type="Pfam" id="PF14307">
    <property type="entry name" value="Glyco_tran_WbsX"/>
    <property type="match status" value="1"/>
</dbReference>
<reference evidence="1 2" key="1">
    <citation type="journal article" date="2021" name="ISME Commun">
        <title>Automated analysis of genomic sequences facilitates high-throughput and comprehensive description of bacteria.</title>
        <authorList>
            <person name="Hitch T.C.A."/>
        </authorList>
    </citation>
    <scope>NUCLEOTIDE SEQUENCE [LARGE SCALE GENOMIC DNA]</scope>
    <source>
        <strain evidence="1 2">Sanger_03</strain>
    </source>
</reference>
<dbReference type="Proteomes" id="UP001652431">
    <property type="component" value="Unassembled WGS sequence"/>
</dbReference>
<dbReference type="Gene3D" id="3.20.20.80">
    <property type="entry name" value="Glycosidases"/>
    <property type="match status" value="1"/>
</dbReference>
<dbReference type="PANTHER" id="PTHR41244">
    <property type="entry name" value="RHAMNAN SYNTHESIS F"/>
    <property type="match status" value="1"/>
</dbReference>
<dbReference type="CDD" id="cd11579">
    <property type="entry name" value="Glyco_tran_WbsX"/>
    <property type="match status" value="1"/>
</dbReference>
<dbReference type="PANTHER" id="PTHR41244:SF1">
    <property type="entry name" value="GLYCOSYLTRANSFERASE"/>
    <property type="match status" value="1"/>
</dbReference>
<proteinExistence type="predicted"/>
<organism evidence="1 2">
    <name type="scientific">Dorea acetigenes</name>
    <dbReference type="NCBI Taxonomy" id="2981787"/>
    <lineage>
        <taxon>Bacteria</taxon>
        <taxon>Bacillati</taxon>
        <taxon>Bacillota</taxon>
        <taxon>Clostridia</taxon>
        <taxon>Lachnospirales</taxon>
        <taxon>Lachnospiraceae</taxon>
        <taxon>Dorea</taxon>
    </lineage>
</organism>
<dbReference type="InterPro" id="IPR032719">
    <property type="entry name" value="WbsX"/>
</dbReference>
<sequence>MITCRINGKKLAVDARGKEKLFCMEVSVSGIGDSEIEIGVEGMYPYSVKYVPDGEKGELSFSVEVVLPLLEEKLVLLIKKDGRMKKKKVKAKGVKIEQWTLDKSILLCMMSGNVERKVFYDMDEAAYLTTRKQWVLKGWFVSAYKDSRICCRTPEGEQELKFYRRRDVESLGILEQPEILTGFSLTCSPGKILHLCIGDREHGYNKIHVPTDRLLSYYHIRIEQIDREEAERRYGEKGITYKEQMVETAFWERQWNNTGYHFEKKEGLPCESKSKLSVIVAVNEKKWIDKIIQDRQSWKHDNIELIFAGKDLPEENLPGGCKSVSGKGGKEELLLQGFRYASGDYVTFLDQEDEMEPEYPGYGSRLLDGDVKAGFVYSDYDFNDKGEYLIKVRRLYDIDAENKELFWTGVIFRRELCRECGSLGAMRDVLLGSRGIYNDEVLLHYACVPDTWGKKKGMPIAFYLPQYHITEENNKWWGEGFTEWTNVKNGKPLYENHHQPRIPGELGYYDLTEDMDMQRRQVALAKEYGIYGFCFYYYWFEGKRLLRKPLDQYLERKDLDLPYCICWANENWTRRWDGQEKDILMQQVHNADTDEAFIREVMPMFRDPRYIRIEGKPVLLIYRFGLFEYPAETIERWRRICREEGIGEIQIAMVQAFKELDNRVYGADFSVEFPPHMTNMMDMEVILGEVGHLHKNFTGHLYSYRKMVERLRTVVKRTYTLYLGCMLEWDNTARRKYNPDIYVDFTPELFRIWLIRNQFYARLYNPEPVTFINAWNEWAEGTYLEPDEKWGRKNLEMVKEVVSLK</sequence>
<keyword evidence="2" id="KW-1185">Reference proteome</keyword>
<accession>A0ABT2RM30</accession>
<dbReference type="SUPFAM" id="SSF53448">
    <property type="entry name" value="Nucleotide-diphospho-sugar transferases"/>
    <property type="match status" value="1"/>
</dbReference>
<dbReference type="Gene3D" id="3.90.550.10">
    <property type="entry name" value="Spore Coat Polysaccharide Biosynthesis Protein SpsA, Chain A"/>
    <property type="match status" value="1"/>
</dbReference>
<name>A0ABT2RM30_9FIRM</name>
<evidence type="ECO:0000313" key="2">
    <source>
        <dbReference type="Proteomes" id="UP001652431"/>
    </source>
</evidence>
<gene>
    <name evidence="1" type="ORF">OCV99_07885</name>
</gene>
<dbReference type="RefSeq" id="WP_262575204.1">
    <property type="nucleotide sequence ID" value="NZ_JAOQJU010000007.1"/>
</dbReference>
<dbReference type="CDD" id="cd00761">
    <property type="entry name" value="Glyco_tranf_GTA_type"/>
    <property type="match status" value="1"/>
</dbReference>
<dbReference type="EMBL" id="JAOQJU010000007">
    <property type="protein sequence ID" value="MCU6686470.1"/>
    <property type="molecule type" value="Genomic_DNA"/>
</dbReference>
<protein>
    <submittedName>
        <fullName evidence="1">Glycoside hydrolase family 99-like domain-containing protein</fullName>
    </submittedName>
</protein>
<dbReference type="InterPro" id="IPR029044">
    <property type="entry name" value="Nucleotide-diphossugar_trans"/>
</dbReference>
<evidence type="ECO:0000313" key="1">
    <source>
        <dbReference type="EMBL" id="MCU6686470.1"/>
    </source>
</evidence>
<comment type="caution">
    <text evidence="1">The sequence shown here is derived from an EMBL/GenBank/DDBJ whole genome shotgun (WGS) entry which is preliminary data.</text>
</comment>